<gene>
    <name evidence="3" type="ORF">GSONMT00014508001</name>
</gene>
<evidence type="ECO:0000256" key="1">
    <source>
        <dbReference type="SAM" id="MobiDB-lite"/>
    </source>
</evidence>
<feature type="region of interest" description="Disordered" evidence="1">
    <location>
        <begin position="1"/>
        <end position="117"/>
    </location>
</feature>
<dbReference type="PANTHER" id="PTHR13233">
    <property type="entry name" value="MICROSPHERULE PROTEIN 1"/>
    <property type="match status" value="1"/>
</dbReference>
<name>A0A060YT39_ONCMY</name>
<protein>
    <recommendedName>
        <fullName evidence="2">Microspherule protein N-terminal domain-containing protein</fullName>
    </recommendedName>
</protein>
<dbReference type="GO" id="GO:0044545">
    <property type="term" value="C:NSL complex"/>
    <property type="evidence" value="ECO:0007669"/>
    <property type="project" value="TreeGrafter"/>
</dbReference>
<accession>A0A060YT39</accession>
<evidence type="ECO:0000313" key="3">
    <source>
        <dbReference type="EMBL" id="CDQ94881.1"/>
    </source>
</evidence>
<feature type="domain" description="Microspherule protein N-terminal" evidence="2">
    <location>
        <begin position="144"/>
        <end position="236"/>
    </location>
</feature>
<dbReference type="AlphaFoldDB" id="A0A060YT39"/>
<dbReference type="GO" id="GO:0071339">
    <property type="term" value="C:MLL1 complex"/>
    <property type="evidence" value="ECO:0007669"/>
    <property type="project" value="InterPro"/>
</dbReference>
<dbReference type="EMBL" id="FR918895">
    <property type="protein sequence ID" value="CDQ94881.1"/>
    <property type="molecule type" value="Genomic_DNA"/>
</dbReference>
<reference evidence="3" key="1">
    <citation type="journal article" date="2014" name="Nat. Commun.">
        <title>The rainbow trout genome provides novel insights into evolution after whole-genome duplication in vertebrates.</title>
        <authorList>
            <person name="Berthelot C."/>
            <person name="Brunet F."/>
            <person name="Chalopin D."/>
            <person name="Juanchich A."/>
            <person name="Bernard M."/>
            <person name="Noel B."/>
            <person name="Bento P."/>
            <person name="Da Silva C."/>
            <person name="Labadie K."/>
            <person name="Alberti A."/>
            <person name="Aury J.M."/>
            <person name="Louis A."/>
            <person name="Dehais P."/>
            <person name="Bardou P."/>
            <person name="Montfort J."/>
            <person name="Klopp C."/>
            <person name="Cabau C."/>
            <person name="Gaspin C."/>
            <person name="Thorgaard G.H."/>
            <person name="Boussaha M."/>
            <person name="Quillet E."/>
            <person name="Guyomard R."/>
            <person name="Galiana D."/>
            <person name="Bobe J."/>
            <person name="Volff J.N."/>
            <person name="Genet C."/>
            <person name="Wincker P."/>
            <person name="Jaillon O."/>
            <person name="Roest Crollius H."/>
            <person name="Guiguen Y."/>
        </authorList>
    </citation>
    <scope>NUCLEOTIDE SEQUENCE [LARGE SCALE GENOMIC DNA]</scope>
</reference>
<evidence type="ECO:0000259" key="2">
    <source>
        <dbReference type="Pfam" id="PF13325"/>
    </source>
</evidence>
<dbReference type="GO" id="GO:0045944">
    <property type="term" value="P:positive regulation of transcription by RNA polymerase II"/>
    <property type="evidence" value="ECO:0007669"/>
    <property type="project" value="TreeGrafter"/>
</dbReference>
<dbReference type="GO" id="GO:0031011">
    <property type="term" value="C:Ino80 complex"/>
    <property type="evidence" value="ECO:0007669"/>
    <property type="project" value="InterPro"/>
</dbReference>
<organism evidence="3 4">
    <name type="scientific">Oncorhynchus mykiss</name>
    <name type="common">Rainbow trout</name>
    <name type="synonym">Salmo gairdneri</name>
    <dbReference type="NCBI Taxonomy" id="8022"/>
    <lineage>
        <taxon>Eukaryota</taxon>
        <taxon>Metazoa</taxon>
        <taxon>Chordata</taxon>
        <taxon>Craniata</taxon>
        <taxon>Vertebrata</taxon>
        <taxon>Euteleostomi</taxon>
        <taxon>Actinopterygii</taxon>
        <taxon>Neopterygii</taxon>
        <taxon>Teleostei</taxon>
        <taxon>Protacanthopterygii</taxon>
        <taxon>Salmoniformes</taxon>
        <taxon>Salmonidae</taxon>
        <taxon>Salmoninae</taxon>
        <taxon>Oncorhynchus</taxon>
    </lineage>
</organism>
<dbReference type="GO" id="GO:0002151">
    <property type="term" value="F:G-quadruplex RNA binding"/>
    <property type="evidence" value="ECO:0007669"/>
    <property type="project" value="InterPro"/>
</dbReference>
<sequence>MQAGAAAASVVGAPMGAAGTQSRSEDEESTGMKDIKRTATQAFVGGGGVVPNRRSSSRSIKRKKFDDELVESSLAKSSSRVKGPPVIEPIRCSGSEPSSNEKKKMSKSSTALTPPLTMVITPPPIAKRVKKSKQPLQITKDLGRWKPTDDLLLINAVLQTTDLTSVHLGVKFSCRFTLREIQERWYSLLYDPVISKLAWQAMRQLHPEAIAAIQSKALFGQAEEALLAKIASVSEAEGFLWCLKYEVTSGEDGSVLALEIWSQSQSNAQI</sequence>
<dbReference type="PANTHER" id="PTHR13233:SF0">
    <property type="entry name" value="MICROSPHERULE PROTEIN 1"/>
    <property type="match status" value="1"/>
</dbReference>
<dbReference type="InterPro" id="IPR025999">
    <property type="entry name" value="MCRS_N"/>
</dbReference>
<dbReference type="Pfam" id="PF13325">
    <property type="entry name" value="MCRS_N"/>
    <property type="match status" value="1"/>
</dbReference>
<proteinExistence type="predicted"/>
<evidence type="ECO:0000313" key="4">
    <source>
        <dbReference type="Proteomes" id="UP000193380"/>
    </source>
</evidence>
<dbReference type="STRING" id="8022.A0A060YT39"/>
<dbReference type="InterPro" id="IPR037912">
    <property type="entry name" value="MCRS1"/>
</dbReference>
<feature type="compositionally biased region" description="Low complexity" evidence="1">
    <location>
        <begin position="1"/>
        <end position="19"/>
    </location>
</feature>
<reference evidence="3" key="2">
    <citation type="submission" date="2014-03" db="EMBL/GenBank/DDBJ databases">
        <authorList>
            <person name="Genoscope - CEA"/>
        </authorList>
    </citation>
    <scope>NUCLEOTIDE SEQUENCE</scope>
</reference>
<dbReference type="PaxDb" id="8022-A0A060YT39"/>
<dbReference type="Proteomes" id="UP000193380">
    <property type="component" value="Unassembled WGS sequence"/>
</dbReference>